<feature type="repeat" description="WD" evidence="3">
    <location>
        <begin position="53"/>
        <end position="86"/>
    </location>
</feature>
<evidence type="ECO:0000256" key="1">
    <source>
        <dbReference type="ARBA" id="ARBA00022574"/>
    </source>
</evidence>
<accession>A0ABN7PNC7</accession>
<evidence type="ECO:0000256" key="3">
    <source>
        <dbReference type="PROSITE-ProRule" id="PRU00221"/>
    </source>
</evidence>
<feature type="repeat" description="WD" evidence="3">
    <location>
        <begin position="10"/>
        <end position="51"/>
    </location>
</feature>
<dbReference type="Pfam" id="PF00400">
    <property type="entry name" value="WD40"/>
    <property type="match status" value="3"/>
</dbReference>
<dbReference type="Proteomes" id="UP001153148">
    <property type="component" value="Unassembled WGS sequence"/>
</dbReference>
<evidence type="ECO:0000256" key="2">
    <source>
        <dbReference type="ARBA" id="ARBA00022737"/>
    </source>
</evidence>
<dbReference type="PROSITE" id="PS50294">
    <property type="entry name" value="WD_REPEATS_REGION"/>
    <property type="match status" value="1"/>
</dbReference>
<proteinExistence type="predicted"/>
<comment type="caution">
    <text evidence="4">The sequence shown here is derived from an EMBL/GenBank/DDBJ whole genome shotgun (WGS) entry which is preliminary data.</text>
</comment>
<dbReference type="Gene3D" id="2.130.10.10">
    <property type="entry name" value="YVTN repeat-like/Quinoprotein amine dehydrogenase"/>
    <property type="match status" value="1"/>
</dbReference>
<dbReference type="EMBL" id="CAJPIN010060227">
    <property type="protein sequence ID" value="CAG2066883.1"/>
    <property type="molecule type" value="Genomic_DNA"/>
</dbReference>
<dbReference type="PROSITE" id="PS50082">
    <property type="entry name" value="WD_REPEATS_2"/>
    <property type="match status" value="2"/>
</dbReference>
<keyword evidence="2" id="KW-0677">Repeat</keyword>
<dbReference type="PANTHER" id="PTHR44499:SF1">
    <property type="entry name" value="JOUBERIN"/>
    <property type="match status" value="1"/>
</dbReference>
<dbReference type="InterPro" id="IPR015943">
    <property type="entry name" value="WD40/YVTN_repeat-like_dom_sf"/>
</dbReference>
<dbReference type="InterPro" id="IPR019775">
    <property type="entry name" value="WD40_repeat_CS"/>
</dbReference>
<evidence type="ECO:0000313" key="4">
    <source>
        <dbReference type="EMBL" id="CAG2066883.1"/>
    </source>
</evidence>
<name>A0ABN7PNC7_TIMPD</name>
<dbReference type="InterPro" id="IPR001680">
    <property type="entry name" value="WD40_rpt"/>
</dbReference>
<keyword evidence="5" id="KW-1185">Reference proteome</keyword>
<dbReference type="InterPro" id="IPR052803">
    <property type="entry name" value="Cilium-Associated_Jouberin"/>
</dbReference>
<feature type="non-terminal residue" evidence="4">
    <location>
        <position position="1"/>
    </location>
</feature>
<dbReference type="SUPFAM" id="SSF50978">
    <property type="entry name" value="WD40 repeat-like"/>
    <property type="match status" value="1"/>
</dbReference>
<reference evidence="4" key="1">
    <citation type="submission" date="2021-03" db="EMBL/GenBank/DDBJ databases">
        <authorList>
            <person name="Tran Van P."/>
        </authorList>
    </citation>
    <scope>NUCLEOTIDE SEQUENCE</scope>
</reference>
<sequence>IPEGKEHKCLTYHQGLVYDLHWSKDDSLLLSASADCTACVWDIEAKNRRPSQMLPHPSFVYCANFHPKTNSVLATGCFDHVVRLWSRAGRNKPYELLQELEGHVGFVNSLCFNKQGKLISGDSLGRILIWVPVDRKPKKHIGDWKLERCVT</sequence>
<evidence type="ECO:0000313" key="5">
    <source>
        <dbReference type="Proteomes" id="UP001153148"/>
    </source>
</evidence>
<organism evidence="4 5">
    <name type="scientific">Timema podura</name>
    <name type="common">Walking stick</name>
    <dbReference type="NCBI Taxonomy" id="61482"/>
    <lineage>
        <taxon>Eukaryota</taxon>
        <taxon>Metazoa</taxon>
        <taxon>Ecdysozoa</taxon>
        <taxon>Arthropoda</taxon>
        <taxon>Hexapoda</taxon>
        <taxon>Insecta</taxon>
        <taxon>Pterygota</taxon>
        <taxon>Neoptera</taxon>
        <taxon>Polyneoptera</taxon>
        <taxon>Phasmatodea</taxon>
        <taxon>Timematodea</taxon>
        <taxon>Timematoidea</taxon>
        <taxon>Timematidae</taxon>
        <taxon>Timema</taxon>
    </lineage>
</organism>
<protein>
    <submittedName>
        <fullName evidence="4">Uncharacterized protein</fullName>
    </submittedName>
</protein>
<gene>
    <name evidence="4" type="ORF">TPAB3V08_LOCUS13826</name>
</gene>
<dbReference type="InterPro" id="IPR036322">
    <property type="entry name" value="WD40_repeat_dom_sf"/>
</dbReference>
<dbReference type="PANTHER" id="PTHR44499">
    <property type="entry name" value="JOUBERIN"/>
    <property type="match status" value="1"/>
</dbReference>
<dbReference type="PROSITE" id="PS00678">
    <property type="entry name" value="WD_REPEATS_1"/>
    <property type="match status" value="1"/>
</dbReference>
<dbReference type="SMART" id="SM00320">
    <property type="entry name" value="WD40"/>
    <property type="match status" value="3"/>
</dbReference>
<keyword evidence="1 3" id="KW-0853">WD repeat</keyword>